<feature type="domain" description="NADP-dependent oxidoreductase" evidence="4">
    <location>
        <begin position="19"/>
        <end position="262"/>
    </location>
</feature>
<accession>A0ABW5RHE2</accession>
<dbReference type="PANTHER" id="PTHR43827:SF3">
    <property type="entry name" value="NADP-DEPENDENT OXIDOREDUCTASE DOMAIN-CONTAINING PROTEIN"/>
    <property type="match status" value="1"/>
</dbReference>
<dbReference type="PROSITE" id="PS00063">
    <property type="entry name" value="ALDOKETO_REDUCTASE_3"/>
    <property type="match status" value="1"/>
</dbReference>
<dbReference type="Proteomes" id="UP001597453">
    <property type="component" value="Unassembled WGS sequence"/>
</dbReference>
<evidence type="ECO:0000256" key="3">
    <source>
        <dbReference type="ARBA" id="ARBA00023002"/>
    </source>
</evidence>
<dbReference type="SUPFAM" id="SSF51430">
    <property type="entry name" value="NAD(P)-linked oxidoreductase"/>
    <property type="match status" value="1"/>
</dbReference>
<organism evidence="5 6">
    <name type="scientific">Gulosibacter bifidus</name>
    <dbReference type="NCBI Taxonomy" id="272239"/>
    <lineage>
        <taxon>Bacteria</taxon>
        <taxon>Bacillati</taxon>
        <taxon>Actinomycetota</taxon>
        <taxon>Actinomycetes</taxon>
        <taxon>Micrococcales</taxon>
        <taxon>Microbacteriaceae</taxon>
        <taxon>Gulosibacter</taxon>
    </lineage>
</organism>
<evidence type="ECO:0000313" key="5">
    <source>
        <dbReference type="EMBL" id="MFD2674333.1"/>
    </source>
</evidence>
<dbReference type="InterPro" id="IPR036812">
    <property type="entry name" value="NAD(P)_OxRdtase_dom_sf"/>
</dbReference>
<comment type="caution">
    <text evidence="5">The sequence shown here is derived from an EMBL/GenBank/DDBJ whole genome shotgun (WGS) entry which is preliminary data.</text>
</comment>
<dbReference type="InterPro" id="IPR018170">
    <property type="entry name" value="Aldo/ket_reductase_CS"/>
</dbReference>
<dbReference type="InterPro" id="IPR023210">
    <property type="entry name" value="NADP_OxRdtase_dom"/>
</dbReference>
<gene>
    <name evidence="5" type="ORF">ACFSUQ_03330</name>
</gene>
<evidence type="ECO:0000313" key="6">
    <source>
        <dbReference type="Proteomes" id="UP001597453"/>
    </source>
</evidence>
<dbReference type="InterPro" id="IPR020471">
    <property type="entry name" value="AKR"/>
</dbReference>
<evidence type="ECO:0000259" key="4">
    <source>
        <dbReference type="Pfam" id="PF00248"/>
    </source>
</evidence>
<proteinExistence type="inferred from homology"/>
<reference evidence="6" key="1">
    <citation type="journal article" date="2019" name="Int. J. Syst. Evol. Microbiol.">
        <title>The Global Catalogue of Microorganisms (GCM) 10K type strain sequencing project: providing services to taxonomists for standard genome sequencing and annotation.</title>
        <authorList>
            <consortium name="The Broad Institute Genomics Platform"/>
            <consortium name="The Broad Institute Genome Sequencing Center for Infectious Disease"/>
            <person name="Wu L."/>
            <person name="Ma J."/>
        </authorList>
    </citation>
    <scope>NUCLEOTIDE SEQUENCE [LARGE SCALE GENOMIC DNA]</scope>
    <source>
        <strain evidence="6">TISTR 1511</strain>
    </source>
</reference>
<keyword evidence="6" id="KW-1185">Reference proteome</keyword>
<protein>
    <submittedName>
        <fullName evidence="5">Aldo/keto reductase</fullName>
    </submittedName>
</protein>
<dbReference type="PANTHER" id="PTHR43827">
    <property type="entry name" value="2,5-DIKETO-D-GLUCONIC ACID REDUCTASE"/>
    <property type="match status" value="1"/>
</dbReference>
<dbReference type="PIRSF" id="PIRSF000097">
    <property type="entry name" value="AKR"/>
    <property type="match status" value="1"/>
</dbReference>
<comment type="similarity">
    <text evidence="1">Belongs to the aldo/keto reductase family.</text>
</comment>
<dbReference type="RefSeq" id="WP_066056918.1">
    <property type="nucleotide sequence ID" value="NZ_JBHUNF010000002.1"/>
</dbReference>
<dbReference type="PROSITE" id="PS00798">
    <property type="entry name" value="ALDOKETO_REDUCTASE_1"/>
    <property type="match status" value="1"/>
</dbReference>
<sequence length="275" mass="31039">MTTRELNLELSDGHRIPQLGFGTYKIDNDAAPEIVRRALEIGYRHLDTASFYDNESGVGEGLRRAQLNRDEVFITTKVWQDSHGFDATLRAFDESITALGVEELDLYLIHWPDPTQNKFVETWEALRRLRDEGRIRSIGVANFKEHHLQRLLDETGELPTINQVELHPEFAQPELRAFHREHGICTEAWSPLNRGRNLDHPAITEVAKRQGCTPAQAVLAWHLAIGNVVIPKSADPDRQRENFDAAGIVLTSEDIATIDTCNTGVRTGKDPDTFA</sequence>
<dbReference type="EMBL" id="JBHUNF010000002">
    <property type="protein sequence ID" value="MFD2674333.1"/>
    <property type="molecule type" value="Genomic_DNA"/>
</dbReference>
<dbReference type="Pfam" id="PF00248">
    <property type="entry name" value="Aldo_ket_red"/>
    <property type="match status" value="1"/>
</dbReference>
<keyword evidence="3" id="KW-0560">Oxidoreductase</keyword>
<name>A0ABW5RHE2_9MICO</name>
<evidence type="ECO:0000256" key="1">
    <source>
        <dbReference type="ARBA" id="ARBA00007905"/>
    </source>
</evidence>
<keyword evidence="2" id="KW-0521">NADP</keyword>
<dbReference type="PRINTS" id="PR00069">
    <property type="entry name" value="ALDKETRDTASE"/>
</dbReference>
<dbReference type="Gene3D" id="3.20.20.100">
    <property type="entry name" value="NADP-dependent oxidoreductase domain"/>
    <property type="match status" value="1"/>
</dbReference>
<evidence type="ECO:0000256" key="2">
    <source>
        <dbReference type="ARBA" id="ARBA00022857"/>
    </source>
</evidence>